<accession>A0A1X0DBK1</accession>
<proteinExistence type="predicted"/>
<dbReference type="EMBL" id="MVHS01000029">
    <property type="protein sequence ID" value="ORA69747.1"/>
    <property type="molecule type" value="Genomic_DNA"/>
</dbReference>
<reference evidence="1 2" key="1">
    <citation type="submission" date="2016-12" db="EMBL/GenBank/DDBJ databases">
        <title>The new phylogeny of genus Mycobacterium.</title>
        <authorList>
            <person name="Tortoli E."/>
            <person name="Trovato A."/>
            <person name="Cirillo D.M."/>
        </authorList>
    </citation>
    <scope>NUCLEOTIDE SEQUENCE [LARGE SCALE GENOMIC DNA]</scope>
    <source>
        <strain evidence="1 2">DSM 45130</strain>
    </source>
</reference>
<organism evidence="1 2">
    <name type="scientific">Mycolicibacterium insubricum</name>
    <dbReference type="NCBI Taxonomy" id="444597"/>
    <lineage>
        <taxon>Bacteria</taxon>
        <taxon>Bacillati</taxon>
        <taxon>Actinomycetota</taxon>
        <taxon>Actinomycetes</taxon>
        <taxon>Mycobacteriales</taxon>
        <taxon>Mycobacteriaceae</taxon>
        <taxon>Mycolicibacterium</taxon>
    </lineage>
</organism>
<comment type="caution">
    <text evidence="1">The sequence shown here is derived from an EMBL/GenBank/DDBJ whole genome shotgun (WGS) entry which is preliminary data.</text>
</comment>
<sequence length="69" mass="7757">MTTTDTTDIPDDYYRLLASRTFGRGEVGVDESTPGEAAAFIDGTVELPTRAEFWEFIEYLLSVEHLLPE</sequence>
<dbReference type="Proteomes" id="UP000192801">
    <property type="component" value="Unassembled WGS sequence"/>
</dbReference>
<gene>
    <name evidence="1" type="ORF">BST26_12815</name>
</gene>
<dbReference type="RefSeq" id="WP_083031417.1">
    <property type="nucleotide sequence ID" value="NZ_AP022618.1"/>
</dbReference>
<name>A0A1X0DBK1_9MYCO</name>
<protein>
    <submittedName>
        <fullName evidence="1">Uncharacterized protein</fullName>
    </submittedName>
</protein>
<keyword evidence="2" id="KW-1185">Reference proteome</keyword>
<evidence type="ECO:0000313" key="2">
    <source>
        <dbReference type="Proteomes" id="UP000192801"/>
    </source>
</evidence>
<evidence type="ECO:0000313" key="1">
    <source>
        <dbReference type="EMBL" id="ORA69747.1"/>
    </source>
</evidence>
<dbReference type="AlphaFoldDB" id="A0A1X0DBK1"/>